<keyword evidence="3" id="KW-1185">Reference proteome</keyword>
<name>A0A6G7WHU0_9LACT</name>
<reference evidence="2 3" key="1">
    <citation type="journal article" date="2017" name="Int. J. Syst. Evol. Microbiol.">
        <title>Jeotgalibaca porci sp. nov. and Jeotgalibaca arthritidis sp. nov., isolated from pigs, and emended description of the genus Jeotgalibaca.</title>
        <authorList>
            <person name="Zamora L."/>
            <person name="Perez-Sancho M."/>
            <person name="Dominguez L."/>
            <person name="Fernandez-Garayzabal J.F."/>
            <person name="Vela A.I."/>
        </authorList>
    </citation>
    <scope>NUCLEOTIDE SEQUENCE [LARGE SCALE GENOMIC DNA]</scope>
    <source>
        <strain evidence="2 3">CCUG 69148</strain>
    </source>
</reference>
<evidence type="ECO:0000256" key="1">
    <source>
        <dbReference type="SAM" id="Coils"/>
    </source>
</evidence>
<protein>
    <recommendedName>
        <fullName evidence="4">Sortase</fullName>
    </recommendedName>
</protein>
<feature type="coiled-coil region" evidence="1">
    <location>
        <begin position="46"/>
        <end position="125"/>
    </location>
</feature>
<dbReference type="GeneID" id="94553068"/>
<dbReference type="RefSeq" id="WP_166062890.1">
    <property type="nucleotide sequence ID" value="NZ_CP049889.1"/>
</dbReference>
<sequence length="268" mass="30018">MTIKKFLPVLLIIVGLFGLIPYNAQNDKKEITIQTLSQTHVNYKDVETYTQFIEQLSSEAQETEKQRRLSNTKIELEKIAKAKAEEEKKVAEAKKAEEAKKAQQAEEERIAKEIAEEEARVAQEVAAASEPANTQPVVTEVVQQAAPVQARTDGFNFNGRHFDIAWFSGSGQVPADSYIYRWSTDPSHYLVEMMGAAGGVIRELHVGSQIVIDGQRYTIFHMQSGVANDENAYYNMKDVGAALTFQTCDYQIGANGRYNLTIWYANPS</sequence>
<evidence type="ECO:0000313" key="2">
    <source>
        <dbReference type="EMBL" id="QIK51830.1"/>
    </source>
</evidence>
<gene>
    <name evidence="2" type="ORF">G7058_07210</name>
</gene>
<accession>A0A6G7WHU0</accession>
<proteinExistence type="predicted"/>
<dbReference type="Proteomes" id="UP000501830">
    <property type="component" value="Chromosome"/>
</dbReference>
<dbReference type="AlphaFoldDB" id="A0A6G7WHU0"/>
<dbReference type="KEGG" id="jpo:G7058_07210"/>
<organism evidence="2 3">
    <name type="scientific">Jeotgalibaca porci</name>
    <dbReference type="NCBI Taxonomy" id="1868793"/>
    <lineage>
        <taxon>Bacteria</taxon>
        <taxon>Bacillati</taxon>
        <taxon>Bacillota</taxon>
        <taxon>Bacilli</taxon>
        <taxon>Lactobacillales</taxon>
        <taxon>Carnobacteriaceae</taxon>
        <taxon>Jeotgalibaca</taxon>
    </lineage>
</organism>
<keyword evidence="1" id="KW-0175">Coiled coil</keyword>
<evidence type="ECO:0000313" key="3">
    <source>
        <dbReference type="Proteomes" id="UP000501830"/>
    </source>
</evidence>
<evidence type="ECO:0008006" key="4">
    <source>
        <dbReference type="Google" id="ProtNLM"/>
    </source>
</evidence>
<dbReference type="EMBL" id="CP049889">
    <property type="protein sequence ID" value="QIK51830.1"/>
    <property type="molecule type" value="Genomic_DNA"/>
</dbReference>